<evidence type="ECO:0000313" key="3">
    <source>
        <dbReference type="Proteomes" id="UP000008177"/>
    </source>
</evidence>
<accession>G2XYT6</accession>
<dbReference type="HOGENOM" id="CLU_2978845_0_0_1"/>
<gene>
    <name evidence="2" type="ORF">BofuT4_P046410.1</name>
</gene>
<dbReference type="AlphaFoldDB" id="G2XYT6"/>
<sequence>MRGFGTGRKVVLVAYLFPLCPISCNGASTTQSQGNTANLENQSYHRACASIYNNLPLS</sequence>
<feature type="chain" id="PRO_5003440078" evidence="1">
    <location>
        <begin position="27"/>
        <end position="58"/>
    </location>
</feature>
<keyword evidence="1" id="KW-0732">Signal</keyword>
<reference evidence="3" key="1">
    <citation type="journal article" date="2011" name="PLoS Genet.">
        <title>Genomic analysis of the necrotrophic fungal pathogens Sclerotinia sclerotiorum and Botrytis cinerea.</title>
        <authorList>
            <person name="Amselem J."/>
            <person name="Cuomo C.A."/>
            <person name="van Kan J.A."/>
            <person name="Viaud M."/>
            <person name="Benito E.P."/>
            <person name="Couloux A."/>
            <person name="Coutinho P.M."/>
            <person name="de Vries R.P."/>
            <person name="Dyer P.S."/>
            <person name="Fillinger S."/>
            <person name="Fournier E."/>
            <person name="Gout L."/>
            <person name="Hahn M."/>
            <person name="Kohn L."/>
            <person name="Lapalu N."/>
            <person name="Plummer K.M."/>
            <person name="Pradier J.M."/>
            <person name="Quevillon E."/>
            <person name="Sharon A."/>
            <person name="Simon A."/>
            <person name="ten Have A."/>
            <person name="Tudzynski B."/>
            <person name="Tudzynski P."/>
            <person name="Wincker P."/>
            <person name="Andrew M."/>
            <person name="Anthouard V."/>
            <person name="Beever R.E."/>
            <person name="Beffa R."/>
            <person name="Benoit I."/>
            <person name="Bouzid O."/>
            <person name="Brault B."/>
            <person name="Chen Z."/>
            <person name="Choquer M."/>
            <person name="Collemare J."/>
            <person name="Cotton P."/>
            <person name="Danchin E.G."/>
            <person name="Da Silva C."/>
            <person name="Gautier A."/>
            <person name="Giraud C."/>
            <person name="Giraud T."/>
            <person name="Gonzalez C."/>
            <person name="Grossetete S."/>
            <person name="Guldener U."/>
            <person name="Henrissat B."/>
            <person name="Howlett B.J."/>
            <person name="Kodira C."/>
            <person name="Kretschmer M."/>
            <person name="Lappartient A."/>
            <person name="Leroch M."/>
            <person name="Levis C."/>
            <person name="Mauceli E."/>
            <person name="Neuveglise C."/>
            <person name="Oeser B."/>
            <person name="Pearson M."/>
            <person name="Poulain J."/>
            <person name="Poussereau N."/>
            <person name="Quesneville H."/>
            <person name="Rascle C."/>
            <person name="Schumacher J."/>
            <person name="Segurens B."/>
            <person name="Sexton A."/>
            <person name="Silva E."/>
            <person name="Sirven C."/>
            <person name="Soanes D.M."/>
            <person name="Talbot N.J."/>
            <person name="Templeton M."/>
            <person name="Yandava C."/>
            <person name="Yarden O."/>
            <person name="Zeng Q."/>
            <person name="Rollins J.A."/>
            <person name="Lebrun M.H."/>
            <person name="Dickman M."/>
        </authorList>
    </citation>
    <scope>NUCLEOTIDE SEQUENCE [LARGE SCALE GENOMIC DNA]</scope>
    <source>
        <strain evidence="3">T4</strain>
    </source>
</reference>
<dbReference type="EMBL" id="FQ790278">
    <property type="protein sequence ID" value="CCD45623.1"/>
    <property type="molecule type" value="Genomic_DNA"/>
</dbReference>
<evidence type="ECO:0000313" key="2">
    <source>
        <dbReference type="EMBL" id="CCD45623.1"/>
    </source>
</evidence>
<dbReference type="InParanoid" id="G2XYT6"/>
<proteinExistence type="predicted"/>
<organism evidence="2 3">
    <name type="scientific">Botryotinia fuckeliana (strain T4)</name>
    <name type="common">Noble rot fungus</name>
    <name type="synonym">Botrytis cinerea</name>
    <dbReference type="NCBI Taxonomy" id="999810"/>
    <lineage>
        <taxon>Eukaryota</taxon>
        <taxon>Fungi</taxon>
        <taxon>Dikarya</taxon>
        <taxon>Ascomycota</taxon>
        <taxon>Pezizomycotina</taxon>
        <taxon>Leotiomycetes</taxon>
        <taxon>Helotiales</taxon>
        <taxon>Sclerotiniaceae</taxon>
        <taxon>Botrytis</taxon>
    </lineage>
</organism>
<feature type="signal peptide" evidence="1">
    <location>
        <begin position="1"/>
        <end position="26"/>
    </location>
</feature>
<dbReference type="Proteomes" id="UP000008177">
    <property type="component" value="Unplaced contigs"/>
</dbReference>
<name>G2XYT6_BOTF4</name>
<evidence type="ECO:0000256" key="1">
    <source>
        <dbReference type="SAM" id="SignalP"/>
    </source>
</evidence>
<protein>
    <submittedName>
        <fullName evidence="2">Uncharacterized protein</fullName>
    </submittedName>
</protein>